<dbReference type="EMBL" id="CP001688">
    <property type="protein sequence ID" value="ACV47820.1"/>
    <property type="molecule type" value="Genomic_DNA"/>
</dbReference>
<dbReference type="KEGG" id="hmu:Hmuk_1706"/>
<proteinExistence type="predicted"/>
<organism evidence="2 3">
    <name type="scientific">Halomicrobium mukohataei (strain ATCC 700874 / DSM 12286 / JCM 9738 / NCIMB 13541)</name>
    <name type="common">Haloarcula mukohataei</name>
    <dbReference type="NCBI Taxonomy" id="485914"/>
    <lineage>
        <taxon>Archaea</taxon>
        <taxon>Methanobacteriati</taxon>
        <taxon>Methanobacteriota</taxon>
        <taxon>Stenosarchaea group</taxon>
        <taxon>Halobacteria</taxon>
        <taxon>Halobacteriales</taxon>
        <taxon>Haloarculaceae</taxon>
        <taxon>Halomicrobium</taxon>
    </lineage>
</organism>
<protein>
    <submittedName>
        <fullName evidence="2">Uncharacterized protein</fullName>
    </submittedName>
</protein>
<evidence type="ECO:0000256" key="1">
    <source>
        <dbReference type="SAM" id="MobiDB-lite"/>
    </source>
</evidence>
<dbReference type="HOGENOM" id="CLU_3178483_0_0_2"/>
<sequence length="46" mass="5230">MSTFDEDKKHEPELGNGDSLSERLDSIDLDEDDTCSTDDLRDKLDL</sequence>
<dbReference type="RefSeq" id="WP_015762663.1">
    <property type="nucleotide sequence ID" value="NC_013202.1"/>
</dbReference>
<gene>
    <name evidence="2" type="ordered locus">Hmuk_1706</name>
</gene>
<evidence type="ECO:0000313" key="2">
    <source>
        <dbReference type="EMBL" id="ACV47820.1"/>
    </source>
</evidence>
<feature type="compositionally biased region" description="Acidic residues" evidence="1">
    <location>
        <begin position="27"/>
        <end position="36"/>
    </location>
</feature>
<dbReference type="Proteomes" id="UP000001746">
    <property type="component" value="Chromosome"/>
</dbReference>
<name>C7P3Z8_HALMD</name>
<feature type="region of interest" description="Disordered" evidence="1">
    <location>
        <begin position="1"/>
        <end position="46"/>
    </location>
</feature>
<keyword evidence="3" id="KW-1185">Reference proteome</keyword>
<reference evidence="2 3" key="1">
    <citation type="journal article" date="2009" name="Stand. Genomic Sci.">
        <title>Complete genome sequence of Halomicrobium mukohataei type strain (arg-2).</title>
        <authorList>
            <person name="Tindall B.J."/>
            <person name="Schneider S."/>
            <person name="Lapidus A."/>
            <person name="Copeland A."/>
            <person name="Glavina Del Rio T."/>
            <person name="Nolan M."/>
            <person name="Lucas S."/>
            <person name="Chen F."/>
            <person name="Tice H."/>
            <person name="Cheng J.F."/>
            <person name="Saunders E."/>
            <person name="Bruce D."/>
            <person name="Goodwin L."/>
            <person name="Pitluck S."/>
            <person name="Mikhailova N."/>
            <person name="Pati A."/>
            <person name="Ivanova N."/>
            <person name="Mavrommatis K."/>
            <person name="Chen A."/>
            <person name="Palaniappan K."/>
            <person name="Chain P."/>
            <person name="Land M."/>
            <person name="Hauser L."/>
            <person name="Chang Y.J."/>
            <person name="Jeffries C.D."/>
            <person name="Brettin T."/>
            <person name="Han C."/>
            <person name="Rohde M."/>
            <person name="Goker M."/>
            <person name="Bristow J."/>
            <person name="Eisen J.A."/>
            <person name="Markowitz V."/>
            <person name="Hugenholtz P."/>
            <person name="Klenk H.P."/>
            <person name="Kyrpides N.C."/>
            <person name="Detter J.C."/>
        </authorList>
    </citation>
    <scope>NUCLEOTIDE SEQUENCE [LARGE SCALE GENOMIC DNA]</scope>
    <source>
        <strain evidence="3">ATCC 700874 / DSM 12286 / JCM 9738 / NCIMB 13541</strain>
    </source>
</reference>
<dbReference type="AlphaFoldDB" id="C7P3Z8"/>
<evidence type="ECO:0000313" key="3">
    <source>
        <dbReference type="Proteomes" id="UP000001746"/>
    </source>
</evidence>
<accession>C7P3Z8</accession>
<dbReference type="GeneID" id="59369213"/>
<feature type="compositionally biased region" description="Basic and acidic residues" evidence="1">
    <location>
        <begin position="1"/>
        <end position="13"/>
    </location>
</feature>